<evidence type="ECO:0000256" key="4">
    <source>
        <dbReference type="ARBA" id="ARBA00022801"/>
    </source>
</evidence>
<dbReference type="GO" id="GO:0016485">
    <property type="term" value="P:protein processing"/>
    <property type="evidence" value="ECO:0007669"/>
    <property type="project" value="TreeGrafter"/>
</dbReference>
<dbReference type="PRINTS" id="PR00446">
    <property type="entry name" value="HYDRGNUPTAKE"/>
</dbReference>
<protein>
    <submittedName>
        <fullName evidence="5">Hydrogenase maturation protease</fullName>
    </submittedName>
</protein>
<dbReference type="AlphaFoldDB" id="A0A9D1GFG4"/>
<evidence type="ECO:0000256" key="1">
    <source>
        <dbReference type="ARBA" id="ARBA00006814"/>
    </source>
</evidence>
<dbReference type="InterPro" id="IPR000671">
    <property type="entry name" value="Peptidase_A31"/>
</dbReference>
<dbReference type="GO" id="GO:0004190">
    <property type="term" value="F:aspartic-type endopeptidase activity"/>
    <property type="evidence" value="ECO:0007669"/>
    <property type="project" value="UniProtKB-KW"/>
</dbReference>
<dbReference type="EMBL" id="DVKT01000058">
    <property type="protein sequence ID" value="HIT39893.1"/>
    <property type="molecule type" value="Genomic_DNA"/>
</dbReference>
<dbReference type="InterPro" id="IPR023430">
    <property type="entry name" value="Pept_HybD-like_dom_sf"/>
</dbReference>
<evidence type="ECO:0000313" key="6">
    <source>
        <dbReference type="Proteomes" id="UP000886722"/>
    </source>
</evidence>
<comment type="caution">
    <text evidence="5">The sequence shown here is derived from an EMBL/GenBank/DDBJ whole genome shotgun (WGS) entry which is preliminary data.</text>
</comment>
<dbReference type="Pfam" id="PF01750">
    <property type="entry name" value="HycI"/>
    <property type="match status" value="1"/>
</dbReference>
<evidence type="ECO:0000256" key="2">
    <source>
        <dbReference type="ARBA" id="ARBA00022670"/>
    </source>
</evidence>
<dbReference type="Proteomes" id="UP000886722">
    <property type="component" value="Unassembled WGS sequence"/>
</dbReference>
<keyword evidence="2 5" id="KW-0645">Protease</keyword>
<gene>
    <name evidence="5" type="ORF">IAD06_07645</name>
</gene>
<dbReference type="SUPFAM" id="SSF53163">
    <property type="entry name" value="HybD-like"/>
    <property type="match status" value="1"/>
</dbReference>
<comment type="similarity">
    <text evidence="1">Belongs to the peptidase A31 family.</text>
</comment>
<keyword evidence="4" id="KW-0378">Hydrolase</keyword>
<proteinExistence type="inferred from homology"/>
<reference evidence="5" key="2">
    <citation type="journal article" date="2021" name="PeerJ">
        <title>Extensive microbial diversity within the chicken gut microbiome revealed by metagenomics and culture.</title>
        <authorList>
            <person name="Gilroy R."/>
            <person name="Ravi A."/>
            <person name="Getino M."/>
            <person name="Pursley I."/>
            <person name="Horton D.L."/>
            <person name="Alikhan N.F."/>
            <person name="Baker D."/>
            <person name="Gharbi K."/>
            <person name="Hall N."/>
            <person name="Watson M."/>
            <person name="Adriaenssens E.M."/>
            <person name="Foster-Nyarko E."/>
            <person name="Jarju S."/>
            <person name="Secka A."/>
            <person name="Antonio M."/>
            <person name="Oren A."/>
            <person name="Chaudhuri R.R."/>
            <person name="La Ragione R."/>
            <person name="Hildebrand F."/>
            <person name="Pallen M.J."/>
        </authorList>
    </citation>
    <scope>NUCLEOTIDE SEQUENCE</scope>
    <source>
        <strain evidence="5">21143</strain>
    </source>
</reference>
<dbReference type="PANTHER" id="PTHR30302:SF1">
    <property type="entry name" value="HYDROGENASE 2 MATURATION PROTEASE"/>
    <property type="match status" value="1"/>
</dbReference>
<evidence type="ECO:0000313" key="5">
    <source>
        <dbReference type="EMBL" id="HIT39893.1"/>
    </source>
</evidence>
<dbReference type="Gene3D" id="3.40.50.1450">
    <property type="entry name" value="HybD-like"/>
    <property type="match status" value="1"/>
</dbReference>
<dbReference type="PANTHER" id="PTHR30302">
    <property type="entry name" value="HYDROGENASE 1 MATURATION PROTEASE"/>
    <property type="match status" value="1"/>
</dbReference>
<evidence type="ECO:0000256" key="3">
    <source>
        <dbReference type="ARBA" id="ARBA00022750"/>
    </source>
</evidence>
<dbReference type="GO" id="GO:0008047">
    <property type="term" value="F:enzyme activator activity"/>
    <property type="evidence" value="ECO:0007669"/>
    <property type="project" value="InterPro"/>
</dbReference>
<sequence length="155" mass="17074">MQMKDILVLGIGNLVLRDEGVGIHAVDYLQKQNLPANIDLLDGGTGGIALIGILQEYRRVILIDATLDNNPPGTIRHLRPQYSQDYPPLLSAHEIGLKEMIDAMMIQERIPEIDLIAISVACVKEVGMHLSPDVARVIPEIGEKVCQLINSYIKS</sequence>
<name>A0A9D1GFG4_9BACT</name>
<reference evidence="5" key="1">
    <citation type="submission" date="2020-10" db="EMBL/GenBank/DDBJ databases">
        <authorList>
            <person name="Gilroy R."/>
        </authorList>
    </citation>
    <scope>NUCLEOTIDE SEQUENCE</scope>
    <source>
        <strain evidence="5">21143</strain>
    </source>
</reference>
<dbReference type="NCBIfam" id="TIGR00072">
    <property type="entry name" value="hydrog_prot"/>
    <property type="match status" value="1"/>
</dbReference>
<keyword evidence="3" id="KW-0064">Aspartyl protease</keyword>
<organism evidence="5 6">
    <name type="scientific">Candidatus Caccoplasma intestinavium</name>
    <dbReference type="NCBI Taxonomy" id="2840716"/>
    <lineage>
        <taxon>Bacteria</taxon>
        <taxon>Pseudomonadati</taxon>
        <taxon>Bacteroidota</taxon>
        <taxon>Bacteroidia</taxon>
        <taxon>Bacteroidales</taxon>
        <taxon>Bacteroidaceae</taxon>
        <taxon>Bacteroidaceae incertae sedis</taxon>
        <taxon>Candidatus Caccoplasma</taxon>
    </lineage>
</organism>
<accession>A0A9D1GFG4</accession>